<accession>A0A8C2HF35</accession>
<evidence type="ECO:0000256" key="3">
    <source>
        <dbReference type="ARBA" id="ARBA00010676"/>
    </source>
</evidence>
<dbReference type="GO" id="GO:0004500">
    <property type="term" value="F:dopamine beta-monooxygenase activity"/>
    <property type="evidence" value="ECO:0007669"/>
    <property type="project" value="InterPro"/>
</dbReference>
<evidence type="ECO:0000256" key="2">
    <source>
        <dbReference type="ARBA" id="ARBA00004479"/>
    </source>
</evidence>
<dbReference type="GO" id="GO:0042421">
    <property type="term" value="P:norepinephrine biosynthetic process"/>
    <property type="evidence" value="ECO:0007669"/>
    <property type="project" value="TreeGrafter"/>
</dbReference>
<dbReference type="InterPro" id="IPR045266">
    <property type="entry name" value="DOH_DOMON"/>
</dbReference>
<keyword evidence="9" id="KW-1015">Disulfide bond</keyword>
<name>A0A8C2HF35_CYPCA</name>
<keyword evidence="10" id="KW-0325">Glycoprotein</keyword>
<dbReference type="GO" id="GO:0005507">
    <property type="term" value="F:copper ion binding"/>
    <property type="evidence" value="ECO:0007669"/>
    <property type="project" value="InterPro"/>
</dbReference>
<dbReference type="Pfam" id="PF01082">
    <property type="entry name" value="Cu2_monooxygen"/>
    <property type="match status" value="1"/>
</dbReference>
<dbReference type="InterPro" id="IPR000323">
    <property type="entry name" value="Cu2_ascorb_mOase_N"/>
</dbReference>
<comment type="similarity">
    <text evidence="3">Belongs to the copper type II ascorbate-dependent monooxygenase family.</text>
</comment>
<dbReference type="AlphaFoldDB" id="A0A8C2HF35"/>
<dbReference type="PANTHER" id="PTHR10157">
    <property type="entry name" value="DOPAMINE BETA HYDROXYLASE RELATED"/>
    <property type="match status" value="1"/>
</dbReference>
<comment type="cofactor">
    <cofactor evidence="1">
        <name>Cu(2+)</name>
        <dbReference type="ChEBI" id="CHEBI:29036"/>
    </cofactor>
</comment>
<dbReference type="GO" id="GO:0005615">
    <property type="term" value="C:extracellular space"/>
    <property type="evidence" value="ECO:0007669"/>
    <property type="project" value="TreeGrafter"/>
</dbReference>
<dbReference type="Pfam" id="PF03351">
    <property type="entry name" value="DOMON"/>
    <property type="match status" value="1"/>
</dbReference>
<dbReference type="InterPro" id="IPR008977">
    <property type="entry name" value="PHM/PNGase_F_dom_sf"/>
</dbReference>
<proteinExistence type="inferred from homology"/>
<evidence type="ECO:0000259" key="12">
    <source>
        <dbReference type="PROSITE" id="PS50836"/>
    </source>
</evidence>
<dbReference type="PROSITE" id="PS50836">
    <property type="entry name" value="DOMON"/>
    <property type="match status" value="1"/>
</dbReference>
<dbReference type="InterPro" id="IPR014784">
    <property type="entry name" value="Cu2_ascorb_mOase-like_C"/>
</dbReference>
<dbReference type="FunFam" id="2.60.120.310:FF:000009">
    <property type="entry name" value="Monooxygenase, DBH-like 1, like"/>
    <property type="match status" value="1"/>
</dbReference>
<dbReference type="GO" id="GO:0006589">
    <property type="term" value="P:octopamine biosynthetic process"/>
    <property type="evidence" value="ECO:0007669"/>
    <property type="project" value="TreeGrafter"/>
</dbReference>
<dbReference type="CDD" id="cd09631">
    <property type="entry name" value="DOMON_DOH"/>
    <property type="match status" value="1"/>
</dbReference>
<dbReference type="SUPFAM" id="SSF49344">
    <property type="entry name" value="CBD9-like"/>
    <property type="match status" value="1"/>
</dbReference>
<dbReference type="InterPro" id="IPR036939">
    <property type="entry name" value="Cu2_ascorb_mOase_N_sf"/>
</dbReference>
<keyword evidence="4 11" id="KW-0732">Signal</keyword>
<evidence type="ECO:0000256" key="7">
    <source>
        <dbReference type="ARBA" id="ARBA00023033"/>
    </source>
</evidence>
<dbReference type="SMART" id="SM00664">
    <property type="entry name" value="DoH"/>
    <property type="match status" value="1"/>
</dbReference>
<dbReference type="Gene3D" id="2.60.120.230">
    <property type="match status" value="1"/>
</dbReference>
<dbReference type="GO" id="GO:0030667">
    <property type="term" value="C:secretory granule membrane"/>
    <property type="evidence" value="ECO:0007669"/>
    <property type="project" value="TreeGrafter"/>
</dbReference>
<evidence type="ECO:0000256" key="5">
    <source>
        <dbReference type="ARBA" id="ARBA00023002"/>
    </source>
</evidence>
<feature type="domain" description="DOMON" evidence="12">
    <location>
        <begin position="34"/>
        <end position="149"/>
    </location>
</feature>
<keyword evidence="7" id="KW-0503">Monooxygenase</keyword>
<gene>
    <name evidence="13" type="primary">LOC109052598</name>
</gene>
<evidence type="ECO:0000256" key="6">
    <source>
        <dbReference type="ARBA" id="ARBA00023008"/>
    </source>
</evidence>
<dbReference type="GO" id="GO:0042420">
    <property type="term" value="P:dopamine catabolic process"/>
    <property type="evidence" value="ECO:0007669"/>
    <property type="project" value="TreeGrafter"/>
</dbReference>
<dbReference type="InterPro" id="IPR028460">
    <property type="entry name" value="Tbh/DBH"/>
</dbReference>
<keyword evidence="8" id="KW-0472">Membrane</keyword>
<evidence type="ECO:0000256" key="11">
    <source>
        <dbReference type="SAM" id="SignalP"/>
    </source>
</evidence>
<protein>
    <submittedName>
        <fullName evidence="13">Monooxygenase, DBH-like 1, like</fullName>
    </submittedName>
</protein>
<dbReference type="Pfam" id="PF03712">
    <property type="entry name" value="Cu2_monoox_C"/>
    <property type="match status" value="1"/>
</dbReference>
<dbReference type="InterPro" id="IPR000945">
    <property type="entry name" value="DBH-like"/>
</dbReference>
<dbReference type="InterPro" id="IPR024548">
    <property type="entry name" value="Cu2_monoox_C"/>
</dbReference>
<evidence type="ECO:0000313" key="13">
    <source>
        <dbReference type="Ensembl" id="ENSCCRP00020040561.1"/>
    </source>
</evidence>
<sequence>MVILSLVLLLLSVQWSWALEDPLLPFSEHLDPEHKVQLKWGFDEIKGTILFELTVNTSGWVGFGFSPKGGMTGADIVIGGVGAKGSYFTDHHAQGNSMPVVDKQQNYKLLSLTESDGKTVIKFQRSISSCDENDLPITDLPMKLIYAYGQTDDIMYHSAQRGTKELNLLKYMPRVNPPNSNFFDITMVNFTVPAKQTYYHCKIMKAPTFDHKRHIYRIEPVITNFDLVHHLLLYRCPPSVTKPFEAECYTGVDGECMETVAVWGVGGGAFEFPEVAGLPIGGNVSDFFYRLEVHYNNPNKTAGRVDNSGLRFYYTSELRQHDAAVLMTGLALAPWYAIPPKAKSFLTYGMCDTAYIPKVLETPHDLQVFSVMMHTHLAGRKVRVGHFRGGKQIDLLAVDENYDFEYQEVTNLGKTKTVKLGDKLLVECTYSTENRSTLTWGGLSTTDEMCLAFLFYYPAMNLSGCMSFPNTTTLRSEMGTPGLNTWLNMMSTKTWNDTSINQYQQTLKRIDQLVVIADSFKNISRNTGLIPNLSVIPSAPCMSGCDTKNLALLWLLLCLLVQFMQKYN</sequence>
<organism evidence="13 14">
    <name type="scientific">Cyprinus carpio</name>
    <name type="common">Common carp</name>
    <dbReference type="NCBI Taxonomy" id="7962"/>
    <lineage>
        <taxon>Eukaryota</taxon>
        <taxon>Metazoa</taxon>
        <taxon>Chordata</taxon>
        <taxon>Craniata</taxon>
        <taxon>Vertebrata</taxon>
        <taxon>Euteleostomi</taxon>
        <taxon>Actinopterygii</taxon>
        <taxon>Neopterygii</taxon>
        <taxon>Teleostei</taxon>
        <taxon>Ostariophysi</taxon>
        <taxon>Cypriniformes</taxon>
        <taxon>Cyprinidae</taxon>
        <taxon>Cyprininae</taxon>
        <taxon>Cyprinus</taxon>
    </lineage>
</organism>
<dbReference type="InterPro" id="IPR005018">
    <property type="entry name" value="DOMON_domain"/>
</dbReference>
<feature type="signal peptide" evidence="11">
    <location>
        <begin position="1"/>
        <end position="18"/>
    </location>
</feature>
<dbReference type="Gene3D" id="2.60.120.310">
    <property type="entry name" value="Copper type II, ascorbate-dependent monooxygenase, N-terminal domain"/>
    <property type="match status" value="1"/>
</dbReference>
<dbReference type="Gene3D" id="2.60.40.1210">
    <property type="entry name" value="Cellobiose dehydrogenase, cytochrome domain"/>
    <property type="match status" value="1"/>
</dbReference>
<dbReference type="Ensembl" id="ENSCCRT00020044246.1">
    <property type="protein sequence ID" value="ENSCCRP00020040561.1"/>
    <property type="gene ID" value="ENSCCRG00020018059.1"/>
</dbReference>
<evidence type="ECO:0000256" key="8">
    <source>
        <dbReference type="ARBA" id="ARBA00023136"/>
    </source>
</evidence>
<evidence type="ECO:0000256" key="4">
    <source>
        <dbReference type="ARBA" id="ARBA00022729"/>
    </source>
</evidence>
<keyword evidence="5" id="KW-0560">Oxidoreductase</keyword>
<evidence type="ECO:0000256" key="10">
    <source>
        <dbReference type="ARBA" id="ARBA00023180"/>
    </source>
</evidence>
<keyword evidence="6" id="KW-0186">Copper</keyword>
<dbReference type="FunFam" id="2.60.120.230:FF:000001">
    <property type="entry name" value="Monooxygenase, DBH-like 1"/>
    <property type="match status" value="1"/>
</dbReference>
<feature type="chain" id="PRO_5034504754" evidence="11">
    <location>
        <begin position="19"/>
        <end position="568"/>
    </location>
</feature>
<dbReference type="SUPFAM" id="SSF49742">
    <property type="entry name" value="PHM/PNGase F"/>
    <property type="match status" value="2"/>
</dbReference>
<evidence type="ECO:0000313" key="14">
    <source>
        <dbReference type="Proteomes" id="UP000694701"/>
    </source>
</evidence>
<dbReference type="PRINTS" id="PR00767">
    <property type="entry name" value="DBMONOXGNASE"/>
</dbReference>
<reference evidence="13" key="1">
    <citation type="submission" date="2025-08" db="UniProtKB">
        <authorList>
            <consortium name="Ensembl"/>
        </authorList>
    </citation>
    <scope>IDENTIFICATION</scope>
</reference>
<comment type="subcellular location">
    <subcellularLocation>
        <location evidence="2">Membrane</location>
        <topology evidence="2">Single-pass type I membrane protein</topology>
    </subcellularLocation>
</comment>
<evidence type="ECO:0000256" key="9">
    <source>
        <dbReference type="ARBA" id="ARBA00023157"/>
    </source>
</evidence>
<dbReference type="PANTHER" id="PTHR10157:SF41">
    <property type="entry name" value="DBH-LIKE MONOOXYGENASE PROTEIN 2 HOMOLOG"/>
    <property type="match status" value="1"/>
</dbReference>
<dbReference type="Proteomes" id="UP000694701">
    <property type="component" value="Unplaced"/>
</dbReference>
<dbReference type="FunFam" id="2.60.40.1210:FF:000001">
    <property type="entry name" value="Monooxygenase, DBH-like 1, like"/>
    <property type="match status" value="1"/>
</dbReference>
<evidence type="ECO:0000256" key="1">
    <source>
        <dbReference type="ARBA" id="ARBA00001973"/>
    </source>
</evidence>